<dbReference type="PANTHER" id="PTHR46328:SF27">
    <property type="entry name" value="OS12G0287500 PROTEIN"/>
    <property type="match status" value="1"/>
</dbReference>
<name>A0A1R3IT83_9ROSI</name>
<feature type="domain" description="FAR1" evidence="1">
    <location>
        <begin position="82"/>
        <end position="171"/>
    </location>
</feature>
<protein>
    <recommendedName>
        <fullName evidence="1">FAR1 domain-containing protein</fullName>
    </recommendedName>
</protein>
<keyword evidence="3" id="KW-1185">Reference proteome</keyword>
<dbReference type="STRING" id="93759.A0A1R3IT83"/>
<dbReference type="InterPro" id="IPR004330">
    <property type="entry name" value="FAR1_DNA_bnd_dom"/>
</dbReference>
<sequence length="182" mass="21557">MQSRRGIFDLNEALSHEEDEYVVDGEEDDAQNLGGNNLFGFNVLREEERVPHPFFNEVDPRSLRAEDVVGKMVFDSVVEATQFYITYATHMGFSVRKETNHYNRRTRELSGKLFVCTKEGSRKEKWFNYPNRIRGPKPETRTECQAKMRIRKKWEKWVVTQFNVEHNHDMVSDSQKCFLRTN</sequence>
<evidence type="ECO:0000313" key="3">
    <source>
        <dbReference type="Proteomes" id="UP000187203"/>
    </source>
</evidence>
<dbReference type="PANTHER" id="PTHR46328">
    <property type="entry name" value="FAR-RED IMPAIRED RESPONSIVE (FAR1) FAMILY PROTEIN-RELATED"/>
    <property type="match status" value="1"/>
</dbReference>
<accession>A0A1R3IT83</accession>
<dbReference type="EMBL" id="AWUE01017668">
    <property type="protein sequence ID" value="OMO85776.1"/>
    <property type="molecule type" value="Genomic_DNA"/>
</dbReference>
<organism evidence="2 3">
    <name type="scientific">Corchorus olitorius</name>
    <dbReference type="NCBI Taxonomy" id="93759"/>
    <lineage>
        <taxon>Eukaryota</taxon>
        <taxon>Viridiplantae</taxon>
        <taxon>Streptophyta</taxon>
        <taxon>Embryophyta</taxon>
        <taxon>Tracheophyta</taxon>
        <taxon>Spermatophyta</taxon>
        <taxon>Magnoliopsida</taxon>
        <taxon>eudicotyledons</taxon>
        <taxon>Gunneridae</taxon>
        <taxon>Pentapetalae</taxon>
        <taxon>rosids</taxon>
        <taxon>malvids</taxon>
        <taxon>Malvales</taxon>
        <taxon>Malvaceae</taxon>
        <taxon>Grewioideae</taxon>
        <taxon>Apeibeae</taxon>
        <taxon>Corchorus</taxon>
    </lineage>
</organism>
<dbReference type="Proteomes" id="UP000187203">
    <property type="component" value="Unassembled WGS sequence"/>
</dbReference>
<dbReference type="OrthoDB" id="1725351at2759"/>
<dbReference type="AlphaFoldDB" id="A0A1R3IT83"/>
<dbReference type="Pfam" id="PF03101">
    <property type="entry name" value="FAR1"/>
    <property type="match status" value="1"/>
</dbReference>
<reference evidence="3" key="1">
    <citation type="submission" date="2013-09" db="EMBL/GenBank/DDBJ databases">
        <title>Corchorus olitorius genome sequencing.</title>
        <authorList>
            <person name="Alam M."/>
            <person name="Haque M.S."/>
            <person name="Islam M.S."/>
            <person name="Emdad E.M."/>
            <person name="Islam M.M."/>
            <person name="Ahmed B."/>
            <person name="Halim A."/>
            <person name="Hossen Q.M.M."/>
            <person name="Hossain M.Z."/>
            <person name="Ahmed R."/>
            <person name="Khan M.M."/>
            <person name="Islam R."/>
            <person name="Rashid M.M."/>
            <person name="Khan S.A."/>
            <person name="Rahman M.S."/>
            <person name="Alam M."/>
            <person name="Yahiya A.S."/>
            <person name="Khan M.S."/>
            <person name="Azam M.S."/>
            <person name="Haque T."/>
            <person name="Lashkar M.Z.H."/>
            <person name="Akhand A.I."/>
            <person name="Morshed G."/>
            <person name="Roy S."/>
            <person name="Uddin K.S."/>
            <person name="Rabeya T."/>
            <person name="Hossain A.S."/>
            <person name="Chowdhury A."/>
            <person name="Snigdha A.R."/>
            <person name="Mortoza M.S."/>
            <person name="Matin S.A."/>
            <person name="Hoque S.M.E."/>
            <person name="Islam M.K."/>
            <person name="Roy D.K."/>
            <person name="Haider R."/>
            <person name="Moosa M.M."/>
            <person name="Elias S.M."/>
            <person name="Hasan A.M."/>
            <person name="Jahan S."/>
            <person name="Shafiuddin M."/>
            <person name="Mahmood N."/>
            <person name="Shommy N.S."/>
        </authorList>
    </citation>
    <scope>NUCLEOTIDE SEQUENCE [LARGE SCALE GENOMIC DNA]</scope>
    <source>
        <strain evidence="3">cv. O-4</strain>
    </source>
</reference>
<evidence type="ECO:0000313" key="2">
    <source>
        <dbReference type="EMBL" id="OMO85776.1"/>
    </source>
</evidence>
<feature type="non-terminal residue" evidence="2">
    <location>
        <position position="182"/>
    </location>
</feature>
<gene>
    <name evidence="2" type="ORF">COLO4_21443</name>
</gene>
<evidence type="ECO:0000259" key="1">
    <source>
        <dbReference type="Pfam" id="PF03101"/>
    </source>
</evidence>
<proteinExistence type="predicted"/>
<comment type="caution">
    <text evidence="2">The sequence shown here is derived from an EMBL/GenBank/DDBJ whole genome shotgun (WGS) entry which is preliminary data.</text>
</comment>